<evidence type="ECO:0000313" key="14">
    <source>
        <dbReference type="Proteomes" id="UP000593567"/>
    </source>
</evidence>
<keyword evidence="8 10" id="KW-0472">Membrane</keyword>
<keyword evidence="6" id="KW-0067">ATP-binding</keyword>
<dbReference type="GO" id="GO:0140359">
    <property type="term" value="F:ABC-type transporter activity"/>
    <property type="evidence" value="ECO:0007669"/>
    <property type="project" value="InterPro"/>
</dbReference>
<dbReference type="Gene3D" id="1.20.1560.10">
    <property type="entry name" value="ABC transporter type 1, transmembrane domain"/>
    <property type="match status" value="1"/>
</dbReference>
<comment type="caution">
    <text evidence="13">The sequence shown here is derived from an EMBL/GenBank/DDBJ whole genome shotgun (WGS) entry which is preliminary data.</text>
</comment>
<proteinExistence type="predicted"/>
<comment type="subcellular location">
    <subcellularLocation>
        <location evidence="1">Endomembrane system</location>
        <topology evidence="1">Multi-pass membrane protein</topology>
    </subcellularLocation>
</comment>
<keyword evidence="14" id="KW-1185">Reference proteome</keyword>
<evidence type="ECO:0000256" key="10">
    <source>
        <dbReference type="SAM" id="Phobius"/>
    </source>
</evidence>
<name>A0A7J7JED7_BUGNE</name>
<evidence type="ECO:0000256" key="4">
    <source>
        <dbReference type="ARBA" id="ARBA00022737"/>
    </source>
</evidence>
<keyword evidence="3 10" id="KW-0812">Transmembrane</keyword>
<reference evidence="13" key="1">
    <citation type="submission" date="2020-06" db="EMBL/GenBank/DDBJ databases">
        <title>Draft genome of Bugula neritina, a colonial animal packing powerful symbionts and potential medicines.</title>
        <authorList>
            <person name="Rayko M."/>
        </authorList>
    </citation>
    <scope>NUCLEOTIDE SEQUENCE [LARGE SCALE GENOMIC DNA]</scope>
    <source>
        <strain evidence="13">Kwan_BN1</strain>
    </source>
</reference>
<dbReference type="PANTHER" id="PTHR24223:SF443">
    <property type="entry name" value="MULTIDRUG-RESISTANCE LIKE PROTEIN 1, ISOFORM I"/>
    <property type="match status" value="1"/>
</dbReference>
<evidence type="ECO:0000259" key="12">
    <source>
        <dbReference type="PROSITE" id="PS50929"/>
    </source>
</evidence>
<dbReference type="CDD" id="cd03250">
    <property type="entry name" value="ABCC_MRP_domain1"/>
    <property type="match status" value="1"/>
</dbReference>
<feature type="transmembrane region" description="Helical" evidence="10">
    <location>
        <begin position="376"/>
        <end position="396"/>
    </location>
</feature>
<evidence type="ECO:0000256" key="9">
    <source>
        <dbReference type="SAM" id="MobiDB-lite"/>
    </source>
</evidence>
<keyword evidence="2" id="KW-0813">Transport</keyword>
<keyword evidence="5" id="KW-0547">Nucleotide-binding</keyword>
<dbReference type="InterPro" id="IPR027417">
    <property type="entry name" value="P-loop_NTPase"/>
</dbReference>
<evidence type="ECO:0000256" key="6">
    <source>
        <dbReference type="ARBA" id="ARBA00022840"/>
    </source>
</evidence>
<evidence type="ECO:0000313" key="13">
    <source>
        <dbReference type="EMBL" id="KAF6024397.1"/>
    </source>
</evidence>
<keyword evidence="4" id="KW-0677">Repeat</keyword>
<feature type="transmembrane region" description="Helical" evidence="10">
    <location>
        <begin position="264"/>
        <end position="289"/>
    </location>
</feature>
<dbReference type="InterPro" id="IPR036640">
    <property type="entry name" value="ABC1_TM_sf"/>
</dbReference>
<dbReference type="PANTHER" id="PTHR24223">
    <property type="entry name" value="ATP-BINDING CASSETTE SUB-FAMILY C"/>
    <property type="match status" value="1"/>
</dbReference>
<dbReference type="PROSITE" id="PS50929">
    <property type="entry name" value="ABC_TM1F"/>
    <property type="match status" value="1"/>
</dbReference>
<dbReference type="EMBL" id="VXIV02002585">
    <property type="protein sequence ID" value="KAF6024397.1"/>
    <property type="molecule type" value="Genomic_DNA"/>
</dbReference>
<dbReference type="GO" id="GO:0005524">
    <property type="term" value="F:ATP binding"/>
    <property type="evidence" value="ECO:0007669"/>
    <property type="project" value="UniProtKB-KW"/>
</dbReference>
<evidence type="ECO:0000256" key="8">
    <source>
        <dbReference type="ARBA" id="ARBA00023136"/>
    </source>
</evidence>
<evidence type="ECO:0000259" key="11">
    <source>
        <dbReference type="PROSITE" id="PS50893"/>
    </source>
</evidence>
<dbReference type="SUPFAM" id="SSF90123">
    <property type="entry name" value="ABC transporter transmembrane region"/>
    <property type="match status" value="1"/>
</dbReference>
<evidence type="ECO:0000256" key="1">
    <source>
        <dbReference type="ARBA" id="ARBA00004127"/>
    </source>
</evidence>
<feature type="domain" description="ABC transmembrane type-1" evidence="12">
    <location>
        <begin position="264"/>
        <end position="457"/>
    </location>
</feature>
<dbReference type="Proteomes" id="UP000593567">
    <property type="component" value="Unassembled WGS sequence"/>
</dbReference>
<protein>
    <submittedName>
        <fullName evidence="13">Uncharacterized protein</fullName>
    </submittedName>
</protein>
<feature type="transmembrane region" description="Helical" evidence="10">
    <location>
        <begin position="309"/>
        <end position="336"/>
    </location>
</feature>
<feature type="domain" description="ABC transporter" evidence="11">
    <location>
        <begin position="1"/>
        <end position="174"/>
    </location>
</feature>
<feature type="transmembrane region" description="Helical" evidence="10">
    <location>
        <begin position="402"/>
        <end position="423"/>
    </location>
</feature>
<sequence length="457" mass="50543">MYKHNGTVSVKGSVALVAQQAFVLNATVRNNILFGAEFNEDKYNRVVAACSLLSDFEMLPKGDKSMIGEKGINLSGGQKHRISLARAVYNDADIYLLDDPLSAVDAHVGKHIFDNVIGPSGLLREKTRIMVTHGIQWLSEADEIYIMTAGRMSEHGTYESLLQSHNGDFVKFLKERDDYIGDVEKLEKFKHKLSYRQKSTTVSVNKDKNNNETPADGSPSREGSHLVEDDEEDVYDKQEQVETGKVAWNVYLTYFKFMGLRNTLLGLLLILVSGGFSLAFSIWLSLWTGDTVFVNNSTESVKQAAVEKYLGGMSALGIGEISAVLCFTLAAAYCFCEASGNIHKALLSNILHAKSSFFDVKPLGMILNRFSKDTDVVDTGVGWSIVYLAWTTIALITSIGGILYATPFFVIAIIPIAALYLYIQRFYICTARQLRRLSSKATSPIYAHFSETLHGSG</sequence>
<dbReference type="Pfam" id="PF00664">
    <property type="entry name" value="ABC_membrane"/>
    <property type="match status" value="1"/>
</dbReference>
<gene>
    <name evidence="13" type="ORF">EB796_017309</name>
</gene>
<dbReference type="Gene3D" id="3.40.50.300">
    <property type="entry name" value="P-loop containing nucleotide triphosphate hydrolases"/>
    <property type="match status" value="1"/>
</dbReference>
<dbReference type="GO" id="GO:0016887">
    <property type="term" value="F:ATP hydrolysis activity"/>
    <property type="evidence" value="ECO:0007669"/>
    <property type="project" value="InterPro"/>
</dbReference>
<dbReference type="PROSITE" id="PS50893">
    <property type="entry name" value="ABC_TRANSPORTER_2"/>
    <property type="match status" value="1"/>
</dbReference>
<dbReference type="GO" id="GO:0016020">
    <property type="term" value="C:membrane"/>
    <property type="evidence" value="ECO:0007669"/>
    <property type="project" value="InterPro"/>
</dbReference>
<dbReference type="AlphaFoldDB" id="A0A7J7JED7"/>
<dbReference type="GO" id="GO:0012505">
    <property type="term" value="C:endomembrane system"/>
    <property type="evidence" value="ECO:0007669"/>
    <property type="project" value="UniProtKB-SubCell"/>
</dbReference>
<evidence type="ECO:0000256" key="5">
    <source>
        <dbReference type="ARBA" id="ARBA00022741"/>
    </source>
</evidence>
<evidence type="ECO:0000256" key="2">
    <source>
        <dbReference type="ARBA" id="ARBA00022448"/>
    </source>
</evidence>
<dbReference type="SUPFAM" id="SSF52540">
    <property type="entry name" value="P-loop containing nucleoside triphosphate hydrolases"/>
    <property type="match status" value="1"/>
</dbReference>
<accession>A0A7J7JED7</accession>
<dbReference type="InterPro" id="IPR011527">
    <property type="entry name" value="ABC1_TM_dom"/>
</dbReference>
<organism evidence="13 14">
    <name type="scientific">Bugula neritina</name>
    <name type="common">Brown bryozoan</name>
    <name type="synonym">Sertularia neritina</name>
    <dbReference type="NCBI Taxonomy" id="10212"/>
    <lineage>
        <taxon>Eukaryota</taxon>
        <taxon>Metazoa</taxon>
        <taxon>Spiralia</taxon>
        <taxon>Lophotrochozoa</taxon>
        <taxon>Bryozoa</taxon>
        <taxon>Gymnolaemata</taxon>
        <taxon>Cheilostomatida</taxon>
        <taxon>Flustrina</taxon>
        <taxon>Buguloidea</taxon>
        <taxon>Bugulidae</taxon>
        <taxon>Bugula</taxon>
    </lineage>
</organism>
<keyword evidence="7 10" id="KW-1133">Transmembrane helix</keyword>
<feature type="region of interest" description="Disordered" evidence="9">
    <location>
        <begin position="200"/>
        <end position="234"/>
    </location>
</feature>
<evidence type="ECO:0000256" key="7">
    <source>
        <dbReference type="ARBA" id="ARBA00022989"/>
    </source>
</evidence>
<dbReference type="InterPro" id="IPR003439">
    <property type="entry name" value="ABC_transporter-like_ATP-bd"/>
</dbReference>
<dbReference type="OrthoDB" id="6500128at2759"/>
<dbReference type="Pfam" id="PF00005">
    <property type="entry name" value="ABC_tran"/>
    <property type="match status" value="1"/>
</dbReference>
<evidence type="ECO:0000256" key="3">
    <source>
        <dbReference type="ARBA" id="ARBA00022692"/>
    </source>
</evidence>
<dbReference type="InterPro" id="IPR050173">
    <property type="entry name" value="ABC_transporter_C-like"/>
</dbReference>
<dbReference type="FunFam" id="3.40.50.300:FF:000997">
    <property type="entry name" value="Multidrug resistance-associated protein 1"/>
    <property type="match status" value="1"/>
</dbReference>